<feature type="transmembrane region" description="Helical" evidence="2">
    <location>
        <begin position="174"/>
        <end position="196"/>
    </location>
</feature>
<feature type="transmembrane region" description="Helical" evidence="2">
    <location>
        <begin position="244"/>
        <end position="268"/>
    </location>
</feature>
<keyword evidence="2" id="KW-0472">Membrane</keyword>
<dbReference type="WBParaSite" id="TCONS_00016560.p1">
    <property type="protein sequence ID" value="TCONS_00016560.p1"/>
    <property type="gene ID" value="XLOC_011161"/>
</dbReference>
<protein>
    <submittedName>
        <fullName evidence="4">MARVEL domain-containing protein</fullName>
    </submittedName>
</protein>
<name>A0AAF5I4I1_STRER</name>
<feature type="compositionally biased region" description="Polar residues" evidence="1">
    <location>
        <begin position="108"/>
        <end position="121"/>
    </location>
</feature>
<evidence type="ECO:0000313" key="3">
    <source>
        <dbReference type="Proteomes" id="UP000035681"/>
    </source>
</evidence>
<keyword evidence="3" id="KW-1185">Reference proteome</keyword>
<feature type="region of interest" description="Disordered" evidence="1">
    <location>
        <begin position="89"/>
        <end position="121"/>
    </location>
</feature>
<keyword evidence="2" id="KW-1133">Transmembrane helix</keyword>
<dbReference type="PANTHER" id="PTHR38613">
    <property type="entry name" value="PROTEIN CBG03211-RELATED"/>
    <property type="match status" value="1"/>
</dbReference>
<organism evidence="3 4">
    <name type="scientific">Strongyloides stercoralis</name>
    <name type="common">Threadworm</name>
    <dbReference type="NCBI Taxonomy" id="6248"/>
    <lineage>
        <taxon>Eukaryota</taxon>
        <taxon>Metazoa</taxon>
        <taxon>Ecdysozoa</taxon>
        <taxon>Nematoda</taxon>
        <taxon>Chromadorea</taxon>
        <taxon>Rhabditida</taxon>
        <taxon>Tylenchina</taxon>
        <taxon>Panagrolaimomorpha</taxon>
        <taxon>Strongyloidoidea</taxon>
        <taxon>Strongyloididae</taxon>
        <taxon>Strongyloides</taxon>
    </lineage>
</organism>
<evidence type="ECO:0000313" key="4">
    <source>
        <dbReference type="WBParaSite" id="TCONS_00016560.p1"/>
    </source>
</evidence>
<feature type="compositionally biased region" description="Low complexity" evidence="1">
    <location>
        <begin position="90"/>
        <end position="107"/>
    </location>
</feature>
<dbReference type="Proteomes" id="UP000035681">
    <property type="component" value="Unplaced"/>
</dbReference>
<feature type="transmembrane region" description="Helical" evidence="2">
    <location>
        <begin position="217"/>
        <end position="238"/>
    </location>
</feature>
<proteinExistence type="predicted"/>
<keyword evidence="2" id="KW-0812">Transmembrane</keyword>
<feature type="region of interest" description="Disordered" evidence="1">
    <location>
        <begin position="1"/>
        <end position="56"/>
    </location>
</feature>
<sequence length="651" mass="72260">MAKKDQNDNFEGNTNPTNGSIEVKPITNIPSIELPTETEISSSPKSSYRKNSTDGEEDNRLFLKIDEGYTGKGSSLSYDAVGYHSDAVTSISNQSSPPYNSSSETSPTQKQDLLNPTFHTNPVTEKRNFIGKGGSFNIFKSDNLLCPFGNSRRNTGLNDDNEKEAYFCQIPIKIASLSFVFSTLVLVVLLISYILFKIKHSSIAHNIENNEYAKLTFCIILIGVIYLVFSSFYVYGLAVDKKKYLLPLIFATISFCVALLGATISFIISTPSEIKEELMKLEMERDAILEIEKKLFSTSSNNIRIQHLPIHLHNHNEKDNSNDEVVDIACKRNPKLRFCRTLSNNDVRRSEPNPEFKEDKDLIIPPPLPNDKEIFLDSYEDDLEQAKRQKKKHKHLQKVTPAPVRQNILFTIFPTLQKKSSNYCKINEYTFSTTCAPGKKLRYDLQIFCDEFSRQCGIPNLNEYESKRVTKEYYPEGYGQKQENGHFGVGNSFAMGVGPIPGMTIVGSRGADVGKLPFLDSIGGMMFNKGSDIGILGERVGRGPERTMEALKSGIPSFGLNPDTKAADERAQNAALRALGIPPIPGLAKALGALNKNNKKKKFMGFEPGYDALDKHAIIATGKTDGNNVNIPGGMGTVEYLEGIGMGFGKK</sequence>
<accession>A0AAF5I4I1</accession>
<dbReference type="AlphaFoldDB" id="A0AAF5I4I1"/>
<reference evidence="4" key="1">
    <citation type="submission" date="2024-02" db="UniProtKB">
        <authorList>
            <consortium name="WormBaseParasite"/>
        </authorList>
    </citation>
    <scope>IDENTIFICATION</scope>
</reference>
<evidence type="ECO:0000256" key="1">
    <source>
        <dbReference type="SAM" id="MobiDB-lite"/>
    </source>
</evidence>
<feature type="compositionally biased region" description="Polar residues" evidence="1">
    <location>
        <begin position="9"/>
        <end position="20"/>
    </location>
</feature>
<evidence type="ECO:0000256" key="2">
    <source>
        <dbReference type="SAM" id="Phobius"/>
    </source>
</evidence>
<feature type="compositionally biased region" description="Low complexity" evidence="1">
    <location>
        <begin position="41"/>
        <end position="50"/>
    </location>
</feature>
<dbReference type="PANTHER" id="PTHR38613:SF1">
    <property type="entry name" value="PROTEIN CBG11062"/>
    <property type="match status" value="1"/>
</dbReference>